<protein>
    <submittedName>
        <fullName evidence="1">Transposase</fullName>
    </submittedName>
</protein>
<organism evidence="1">
    <name type="scientific">Candidatus Kentrum sp. TC</name>
    <dbReference type="NCBI Taxonomy" id="2126339"/>
    <lineage>
        <taxon>Bacteria</taxon>
        <taxon>Pseudomonadati</taxon>
        <taxon>Pseudomonadota</taxon>
        <taxon>Gammaproteobacteria</taxon>
        <taxon>Candidatus Kentrum</taxon>
    </lineage>
</organism>
<dbReference type="AlphaFoldDB" id="A0A450Y9B1"/>
<name>A0A450Y9B1_9GAMM</name>
<reference evidence="1" key="1">
    <citation type="submission" date="2019-02" db="EMBL/GenBank/DDBJ databases">
        <authorList>
            <person name="Gruber-Vodicka R. H."/>
            <person name="Seah K. B. B."/>
        </authorList>
    </citation>
    <scope>NUCLEOTIDE SEQUENCE</scope>
    <source>
        <strain evidence="1">BECK_BZ123</strain>
    </source>
</reference>
<sequence>MRDADLYTRILGIEAPWRVSILEVEMVKGEMIVQVERKAEAKPCCRTAGKGSPGYDSRRRRWRHLDTWQYKTILEANSGFTAMFEALVIDRLKEASTSTV</sequence>
<dbReference type="EMBL" id="CAADFS010000003">
    <property type="protein sequence ID" value="VFK38126.1"/>
    <property type="molecule type" value="Genomic_DNA"/>
</dbReference>
<accession>A0A450Y9B1</accession>
<evidence type="ECO:0000313" key="1">
    <source>
        <dbReference type="EMBL" id="VFK38126.1"/>
    </source>
</evidence>
<gene>
    <name evidence="1" type="ORF">BECKTC1821D_GA0114238_100376</name>
</gene>
<proteinExistence type="predicted"/>